<dbReference type="PANTHER" id="PTHR36966:SF1">
    <property type="entry name" value="REP-ASSOCIATED TYROSINE TRANSPOSASE"/>
    <property type="match status" value="1"/>
</dbReference>
<dbReference type="GO" id="GO:0004803">
    <property type="term" value="F:transposase activity"/>
    <property type="evidence" value="ECO:0007669"/>
    <property type="project" value="InterPro"/>
</dbReference>
<dbReference type="GO" id="GO:0043565">
    <property type="term" value="F:sequence-specific DNA binding"/>
    <property type="evidence" value="ECO:0007669"/>
    <property type="project" value="TreeGrafter"/>
</dbReference>
<dbReference type="SMART" id="SM01321">
    <property type="entry name" value="Y1_Tnp"/>
    <property type="match status" value="1"/>
</dbReference>
<dbReference type="PANTHER" id="PTHR36966">
    <property type="entry name" value="REP-ASSOCIATED TYROSINE TRANSPOSASE"/>
    <property type="match status" value="1"/>
</dbReference>
<proteinExistence type="predicted"/>
<reference evidence="2 3" key="1">
    <citation type="journal article" date="2016" name="Nat. Commun.">
        <title>Thousands of microbial genomes shed light on interconnected biogeochemical processes in an aquifer system.</title>
        <authorList>
            <person name="Anantharaman K."/>
            <person name="Brown C.T."/>
            <person name="Hug L.A."/>
            <person name="Sharon I."/>
            <person name="Castelle C.J."/>
            <person name="Probst A.J."/>
            <person name="Thomas B.C."/>
            <person name="Singh A."/>
            <person name="Wilkins M.J."/>
            <person name="Karaoz U."/>
            <person name="Brodie E.L."/>
            <person name="Williams K.H."/>
            <person name="Hubbard S.S."/>
            <person name="Banfield J.F."/>
        </authorList>
    </citation>
    <scope>NUCLEOTIDE SEQUENCE [LARGE SCALE GENOMIC DNA]</scope>
</reference>
<evidence type="ECO:0000313" key="3">
    <source>
        <dbReference type="Proteomes" id="UP000176498"/>
    </source>
</evidence>
<name>A0A1G1XNS7_9BACT</name>
<dbReference type="InterPro" id="IPR036515">
    <property type="entry name" value="Transposase_17_sf"/>
</dbReference>
<comment type="caution">
    <text evidence="2">The sequence shown here is derived from an EMBL/GenBank/DDBJ whole genome shotgun (WGS) entry which is preliminary data.</text>
</comment>
<protein>
    <recommendedName>
        <fullName evidence="1">Transposase IS200-like domain-containing protein</fullName>
    </recommendedName>
</protein>
<dbReference type="AlphaFoldDB" id="A0A1G1XNS7"/>
<dbReference type="SUPFAM" id="SSF143422">
    <property type="entry name" value="Transposase IS200-like"/>
    <property type="match status" value="1"/>
</dbReference>
<accession>A0A1G1XNS7</accession>
<dbReference type="Proteomes" id="UP000176498">
    <property type="component" value="Unassembled WGS sequence"/>
</dbReference>
<dbReference type="EMBL" id="MHHZ01000015">
    <property type="protein sequence ID" value="OGY41602.1"/>
    <property type="molecule type" value="Genomic_DNA"/>
</dbReference>
<sequence>MKEEYFKNKFRTNSIRLQDWDYTWPAMYYVTICTKDRACCLGEVKNELVYLSEIGKVVFEELLKTPELRPYVKLDDFIIMPNHIHIIFELKEDKDFDMEGRDTARHVSTQRKFGNAQPKSLSSIIASFKSAVSKHCHEKNLDFQWQNNYYEHIIRDEEDYARIKEYIAANPAKWAEDRNNPINFKKIISNP</sequence>
<dbReference type="Gene3D" id="3.30.70.1290">
    <property type="entry name" value="Transposase IS200-like"/>
    <property type="match status" value="1"/>
</dbReference>
<dbReference type="GO" id="GO:0006313">
    <property type="term" value="P:DNA transposition"/>
    <property type="evidence" value="ECO:0007669"/>
    <property type="project" value="InterPro"/>
</dbReference>
<gene>
    <name evidence="2" type="ORF">A2Y82_01290</name>
</gene>
<evidence type="ECO:0000313" key="2">
    <source>
        <dbReference type="EMBL" id="OGY41602.1"/>
    </source>
</evidence>
<feature type="domain" description="Transposase IS200-like" evidence="1">
    <location>
        <begin position="23"/>
        <end position="170"/>
    </location>
</feature>
<dbReference type="InterPro" id="IPR002686">
    <property type="entry name" value="Transposase_17"/>
</dbReference>
<dbReference type="InterPro" id="IPR052715">
    <property type="entry name" value="RAYT_transposase"/>
</dbReference>
<evidence type="ECO:0000259" key="1">
    <source>
        <dbReference type="SMART" id="SM01321"/>
    </source>
</evidence>
<organism evidence="2 3">
    <name type="scientific">Candidatus Buchananbacteria bacterium RBG_13_36_9</name>
    <dbReference type="NCBI Taxonomy" id="1797530"/>
    <lineage>
        <taxon>Bacteria</taxon>
        <taxon>Candidatus Buchananiibacteriota</taxon>
    </lineage>
</organism>